<gene>
    <name evidence="2" type="ORF">ACFFJC_15695</name>
</gene>
<keyword evidence="3" id="KW-1185">Reference proteome</keyword>
<protein>
    <recommendedName>
        <fullName evidence="4">DUF2384 domain-containing protein</fullName>
    </recommendedName>
</protein>
<evidence type="ECO:0000256" key="1">
    <source>
        <dbReference type="SAM" id="MobiDB-lite"/>
    </source>
</evidence>
<organism evidence="2 3">
    <name type="scientific">Novosphingobium soli</name>
    <dbReference type="NCBI Taxonomy" id="574956"/>
    <lineage>
        <taxon>Bacteria</taxon>
        <taxon>Pseudomonadati</taxon>
        <taxon>Pseudomonadota</taxon>
        <taxon>Alphaproteobacteria</taxon>
        <taxon>Sphingomonadales</taxon>
        <taxon>Sphingomonadaceae</taxon>
        <taxon>Novosphingobium</taxon>
    </lineage>
</organism>
<dbReference type="EMBL" id="JBHLWK010000019">
    <property type="protein sequence ID" value="MFC0205708.1"/>
    <property type="molecule type" value="Genomic_DNA"/>
</dbReference>
<evidence type="ECO:0008006" key="4">
    <source>
        <dbReference type="Google" id="ProtNLM"/>
    </source>
</evidence>
<evidence type="ECO:0000313" key="3">
    <source>
        <dbReference type="Proteomes" id="UP001589798"/>
    </source>
</evidence>
<sequence>MSNEDPDQTAPASRRPHFRRANQPKLPPDAALRQGLVTKLALQSLGKDEAIAYLNRDNAALGGRPLDLATASADGFRRVELDLAPAQGDRTGD</sequence>
<dbReference type="RefSeq" id="WP_379488438.1">
    <property type="nucleotide sequence ID" value="NZ_JBHLWK010000019.1"/>
</dbReference>
<reference evidence="2 3" key="1">
    <citation type="submission" date="2024-09" db="EMBL/GenBank/DDBJ databases">
        <authorList>
            <person name="Sun Q."/>
            <person name="Mori K."/>
        </authorList>
    </citation>
    <scope>NUCLEOTIDE SEQUENCE [LARGE SCALE GENOMIC DNA]</scope>
    <source>
        <strain evidence="2 3">CCM 7706</strain>
    </source>
</reference>
<proteinExistence type="predicted"/>
<comment type="caution">
    <text evidence="2">The sequence shown here is derived from an EMBL/GenBank/DDBJ whole genome shotgun (WGS) entry which is preliminary data.</text>
</comment>
<feature type="region of interest" description="Disordered" evidence="1">
    <location>
        <begin position="1"/>
        <end position="32"/>
    </location>
</feature>
<name>A0ABV6CZ99_9SPHN</name>
<accession>A0ABV6CZ99</accession>
<evidence type="ECO:0000313" key="2">
    <source>
        <dbReference type="EMBL" id="MFC0205708.1"/>
    </source>
</evidence>
<dbReference type="Proteomes" id="UP001589798">
    <property type="component" value="Unassembled WGS sequence"/>
</dbReference>